<gene>
    <name evidence="6" type="ORF">AFA91_24845</name>
</gene>
<feature type="domain" description="Sigma-54 factor interaction" evidence="5">
    <location>
        <begin position="438"/>
        <end position="504"/>
    </location>
</feature>
<dbReference type="Gene3D" id="1.10.10.60">
    <property type="entry name" value="Homeodomain-like"/>
    <property type="match status" value="1"/>
</dbReference>
<evidence type="ECO:0000256" key="3">
    <source>
        <dbReference type="ARBA" id="ARBA00023015"/>
    </source>
</evidence>
<name>A0A0K0XGV4_MYCGD</name>
<organism evidence="6 7">
    <name type="scientific">Mycolicibacterium goodii</name>
    <name type="common">Mycobacterium goodii</name>
    <dbReference type="NCBI Taxonomy" id="134601"/>
    <lineage>
        <taxon>Bacteria</taxon>
        <taxon>Bacillati</taxon>
        <taxon>Actinomycetota</taxon>
        <taxon>Actinomycetes</taxon>
        <taxon>Mycobacteriales</taxon>
        <taxon>Mycobacteriaceae</taxon>
        <taxon>Mycolicibacterium</taxon>
    </lineage>
</organism>
<protein>
    <submittedName>
        <fullName evidence="6">Sigma 54 type regulator</fullName>
    </submittedName>
</protein>
<dbReference type="STRING" id="134601.AFA91_24845"/>
<dbReference type="Pfam" id="PF25601">
    <property type="entry name" value="AAA_lid_14"/>
    <property type="match status" value="1"/>
</dbReference>
<dbReference type="Pfam" id="PF02954">
    <property type="entry name" value="HTH_8"/>
    <property type="match status" value="1"/>
</dbReference>
<dbReference type="InterPro" id="IPR027417">
    <property type="entry name" value="P-loop_NTPase"/>
</dbReference>
<keyword evidence="3" id="KW-0805">Transcription regulation</keyword>
<keyword evidence="2" id="KW-0067">ATP-binding</keyword>
<dbReference type="Gene3D" id="3.30.450.40">
    <property type="match status" value="1"/>
</dbReference>
<evidence type="ECO:0000313" key="7">
    <source>
        <dbReference type="Proteomes" id="UP000062255"/>
    </source>
</evidence>
<evidence type="ECO:0000256" key="1">
    <source>
        <dbReference type="ARBA" id="ARBA00022741"/>
    </source>
</evidence>
<keyword evidence="4" id="KW-0804">Transcription</keyword>
<sequence length="573" mass="60576">MSTRRNEARMEDIRAQFLTASEPGRAVPADLLESWVRSKAALGTPANVRDVPQVDEDLLDNHLVEMFQAPMARVAEDLGGSGMGLLLADAQGRILQRWSQDPSAMSHLDKLGTVRGAVLAEDTVGTNGVGTVIAAGKSVQIAGAEHFADIYRTAVCTGAPVWHPISGKLLAVVTVSTMLSERSGLLVPLTNSVAAQLEQHVLDVAQPGARAMLAAFLESSARHAGPVVAFGPDGLTMRSRRAGELTQTDVDLINHLCAGLRRGTQLTAELSVGPTTIDITALDDGAGVVAALRPAPRSSSSQAVSVSGGLVGQSKSWRAAAHHVSRHIANREVVLLAGEPGVGKTSLALGKPFAAGAPGGATTVVHGAERQIVGDQVWLQRLADAVAAGPVIIRGVEHVDRHVLAAVRALIDARRGKVPMVLTLTAADRSEAESVANRLGVPMVWVPPLRERAADIGVLWNSLVAQRVQGTRLPLSDTARQALEAAGWPENLVELRGVVDQVIASGKRGTVQVDDLPDALRTRRAWTLMERTEIEAIRRALHEAGGNRSKAAELLGVSRATIHRKMKTYHLSG</sequence>
<dbReference type="InterPro" id="IPR009057">
    <property type="entry name" value="Homeodomain-like_sf"/>
</dbReference>
<dbReference type="PATRIC" id="fig|134601.6.peg.5136"/>
<dbReference type="Gene3D" id="3.40.50.300">
    <property type="entry name" value="P-loop containing nucleotide triphosphate hydrolases"/>
    <property type="match status" value="1"/>
</dbReference>
<evidence type="ECO:0000256" key="2">
    <source>
        <dbReference type="ARBA" id="ARBA00022840"/>
    </source>
</evidence>
<dbReference type="InterPro" id="IPR058031">
    <property type="entry name" value="AAA_lid_NorR"/>
</dbReference>
<dbReference type="KEGG" id="mgo:AFA91_24845"/>
<dbReference type="SUPFAM" id="SSF46689">
    <property type="entry name" value="Homeodomain-like"/>
    <property type="match status" value="1"/>
</dbReference>
<dbReference type="InterPro" id="IPR002078">
    <property type="entry name" value="Sigma_54_int"/>
</dbReference>
<evidence type="ECO:0000313" key="6">
    <source>
        <dbReference type="EMBL" id="AKS36625.1"/>
    </source>
</evidence>
<dbReference type="PANTHER" id="PTHR32071">
    <property type="entry name" value="TRANSCRIPTIONAL REGULATORY PROTEIN"/>
    <property type="match status" value="1"/>
</dbReference>
<dbReference type="AlphaFoldDB" id="A0A0K0XGV4"/>
<accession>A0A0K0XGV4</accession>
<dbReference type="GO" id="GO:0006355">
    <property type="term" value="P:regulation of DNA-templated transcription"/>
    <property type="evidence" value="ECO:0007669"/>
    <property type="project" value="InterPro"/>
</dbReference>
<dbReference type="SUPFAM" id="SSF52540">
    <property type="entry name" value="P-loop containing nucleoside triphosphate hydrolases"/>
    <property type="match status" value="1"/>
</dbReference>
<evidence type="ECO:0000256" key="4">
    <source>
        <dbReference type="ARBA" id="ARBA00023163"/>
    </source>
</evidence>
<dbReference type="InterPro" id="IPR029016">
    <property type="entry name" value="GAF-like_dom_sf"/>
</dbReference>
<dbReference type="OrthoDB" id="5496274at2"/>
<dbReference type="PRINTS" id="PR01590">
    <property type="entry name" value="HTHFIS"/>
</dbReference>
<dbReference type="Gene3D" id="1.10.8.60">
    <property type="match status" value="1"/>
</dbReference>
<evidence type="ECO:0000259" key="5">
    <source>
        <dbReference type="PROSITE" id="PS50045"/>
    </source>
</evidence>
<dbReference type="EMBL" id="CP012150">
    <property type="protein sequence ID" value="AKS36625.1"/>
    <property type="molecule type" value="Genomic_DNA"/>
</dbReference>
<keyword evidence="1" id="KW-0547">Nucleotide-binding</keyword>
<dbReference type="InterPro" id="IPR002197">
    <property type="entry name" value="HTH_Fis"/>
</dbReference>
<dbReference type="GO" id="GO:0005524">
    <property type="term" value="F:ATP binding"/>
    <property type="evidence" value="ECO:0007669"/>
    <property type="project" value="UniProtKB-KW"/>
</dbReference>
<dbReference type="GO" id="GO:0043565">
    <property type="term" value="F:sequence-specific DNA binding"/>
    <property type="evidence" value="ECO:0007669"/>
    <property type="project" value="InterPro"/>
</dbReference>
<proteinExistence type="predicted"/>
<dbReference type="Proteomes" id="UP000062255">
    <property type="component" value="Chromosome"/>
</dbReference>
<reference evidence="6 7" key="1">
    <citation type="submission" date="2015-07" db="EMBL/GenBank/DDBJ databases">
        <title>Complete genome sequence of Mycobacterium goodii X7B, a facultative thermophilic biodesulfurizing bacterium.</title>
        <authorList>
            <person name="Yu B."/>
            <person name="Li F."/>
            <person name="Xu P."/>
        </authorList>
    </citation>
    <scope>NUCLEOTIDE SEQUENCE [LARGE SCALE GENOMIC DNA]</scope>
    <source>
        <strain evidence="6 7">X7B</strain>
    </source>
</reference>
<dbReference type="PROSITE" id="PS50045">
    <property type="entry name" value="SIGMA54_INTERACT_4"/>
    <property type="match status" value="1"/>
</dbReference>